<feature type="binding site" evidence="6">
    <location>
        <position position="100"/>
    </location>
    <ligand>
        <name>5-phospho-alpha-D-ribose 1-diphosphate</name>
        <dbReference type="ChEBI" id="CHEBI:58017"/>
        <note>ligand shared between dimeric partners</note>
    </ligand>
</feature>
<dbReference type="PANTHER" id="PTHR19278">
    <property type="entry name" value="OROTATE PHOSPHORIBOSYLTRANSFERASE"/>
    <property type="match status" value="1"/>
</dbReference>
<feature type="binding site" description="in other chain" evidence="6">
    <location>
        <begin position="122"/>
        <end position="130"/>
    </location>
    <ligand>
        <name>5-phospho-alpha-D-ribose 1-diphosphate</name>
        <dbReference type="ChEBI" id="CHEBI:58017"/>
        <note>ligand shared between dimeric partners</note>
    </ligand>
</feature>
<dbReference type="SUPFAM" id="SSF53271">
    <property type="entry name" value="PRTase-like"/>
    <property type="match status" value="1"/>
</dbReference>
<sequence length="205" mass="22426">MVIEKELVQDLLDIRAVQINVKDYFTWTSGVKSPIYCDNRLVMSYPEIRKKVTDGFIARLEANNWRPDVIAGCATAGIPHAAWLSTALDLPLVYVRSKPKAHGKGNQIEGIIEPGQRVVVIEDLISTGGSAIQAAQALTAAGADVTGVLAIFSYGLEKASANFKAANFIHETVTNFDELLEALTISGELSNEEMHELLNWRDTLN</sequence>
<evidence type="ECO:0000313" key="8">
    <source>
        <dbReference type="EMBL" id="GGN49418.1"/>
    </source>
</evidence>
<dbReference type="InterPro" id="IPR000836">
    <property type="entry name" value="PRTase_dom"/>
</dbReference>
<proteinExistence type="inferred from homology"/>
<dbReference type="GO" id="GO:0004588">
    <property type="term" value="F:orotate phosphoribosyltransferase activity"/>
    <property type="evidence" value="ECO:0007669"/>
    <property type="project" value="UniProtKB-UniRule"/>
</dbReference>
<keyword evidence="5 6" id="KW-0665">Pyrimidine biosynthesis</keyword>
<dbReference type="EMBL" id="BMOS01000001">
    <property type="protein sequence ID" value="GGN49418.1"/>
    <property type="molecule type" value="Genomic_DNA"/>
</dbReference>
<organism evidence="8 9">
    <name type="scientific">Oceanobacillus indicireducens</name>
    <dbReference type="NCBI Taxonomy" id="1004261"/>
    <lineage>
        <taxon>Bacteria</taxon>
        <taxon>Bacillati</taxon>
        <taxon>Bacillota</taxon>
        <taxon>Bacilli</taxon>
        <taxon>Bacillales</taxon>
        <taxon>Bacillaceae</taxon>
        <taxon>Oceanobacillus</taxon>
    </lineage>
</organism>
<evidence type="ECO:0000256" key="2">
    <source>
        <dbReference type="ARBA" id="ARBA00011971"/>
    </source>
</evidence>
<evidence type="ECO:0000256" key="4">
    <source>
        <dbReference type="ARBA" id="ARBA00022679"/>
    </source>
</evidence>
<dbReference type="Pfam" id="PF00156">
    <property type="entry name" value="Pribosyltran"/>
    <property type="match status" value="1"/>
</dbReference>
<reference evidence="8" key="1">
    <citation type="journal article" date="2014" name="Int. J. Syst. Evol. Microbiol.">
        <title>Complete genome sequence of Corynebacterium casei LMG S-19264T (=DSM 44701T), isolated from a smear-ripened cheese.</title>
        <authorList>
            <consortium name="US DOE Joint Genome Institute (JGI-PGF)"/>
            <person name="Walter F."/>
            <person name="Albersmeier A."/>
            <person name="Kalinowski J."/>
            <person name="Ruckert C."/>
        </authorList>
    </citation>
    <scope>NUCLEOTIDE SEQUENCE</scope>
    <source>
        <strain evidence="8">JCM 17251</strain>
    </source>
</reference>
<dbReference type="RefSeq" id="WP_188855667.1">
    <property type="nucleotide sequence ID" value="NZ_BMOS01000001.1"/>
</dbReference>
<keyword evidence="3 6" id="KW-0328">Glycosyltransferase</keyword>
<comment type="cofactor">
    <cofactor evidence="6">
        <name>Mg(2+)</name>
        <dbReference type="ChEBI" id="CHEBI:18420"/>
    </cofactor>
</comment>
<protein>
    <recommendedName>
        <fullName evidence="2 6">Orotate phosphoribosyltransferase</fullName>
        <shortName evidence="6">OPRT</shortName>
        <shortName evidence="6">OPRTase</shortName>
        <ecNumber evidence="2 6">2.4.2.10</ecNumber>
    </recommendedName>
</protein>
<dbReference type="AlphaFoldDB" id="A0A917XQU6"/>
<feature type="binding site" evidence="6">
    <location>
        <position position="96"/>
    </location>
    <ligand>
        <name>5-phospho-alpha-D-ribose 1-diphosphate</name>
        <dbReference type="ChEBI" id="CHEBI:58017"/>
        <note>ligand shared between dimeric partners</note>
    </ligand>
</feature>
<comment type="catalytic activity">
    <reaction evidence="6">
        <text>orotidine 5'-phosphate + diphosphate = orotate + 5-phospho-alpha-D-ribose 1-diphosphate</text>
        <dbReference type="Rhea" id="RHEA:10380"/>
        <dbReference type="ChEBI" id="CHEBI:30839"/>
        <dbReference type="ChEBI" id="CHEBI:33019"/>
        <dbReference type="ChEBI" id="CHEBI:57538"/>
        <dbReference type="ChEBI" id="CHEBI:58017"/>
        <dbReference type="EC" id="2.4.2.10"/>
    </reaction>
</comment>
<dbReference type="InterPro" id="IPR004467">
    <property type="entry name" value="Or_phspho_trans_dom"/>
</dbReference>
<dbReference type="InterPro" id="IPR023031">
    <property type="entry name" value="OPRT"/>
</dbReference>
<reference evidence="8" key="2">
    <citation type="submission" date="2020-09" db="EMBL/GenBank/DDBJ databases">
        <authorList>
            <person name="Sun Q."/>
            <person name="Ohkuma M."/>
        </authorList>
    </citation>
    <scope>NUCLEOTIDE SEQUENCE</scope>
    <source>
        <strain evidence="8">JCM 17251</strain>
    </source>
</reference>
<dbReference type="GO" id="GO:0000287">
    <property type="term" value="F:magnesium ion binding"/>
    <property type="evidence" value="ECO:0007669"/>
    <property type="project" value="UniProtKB-UniRule"/>
</dbReference>
<gene>
    <name evidence="6 8" type="primary">pyrE</name>
    <name evidence="8" type="ORF">GCM10007971_01960</name>
</gene>
<comment type="similarity">
    <text evidence="6">Belongs to the purine/pyrimidine phosphoribosyltransferase family. PyrE subfamily.</text>
</comment>
<evidence type="ECO:0000256" key="3">
    <source>
        <dbReference type="ARBA" id="ARBA00022676"/>
    </source>
</evidence>
<keyword evidence="9" id="KW-1185">Reference proteome</keyword>
<evidence type="ECO:0000256" key="6">
    <source>
        <dbReference type="HAMAP-Rule" id="MF_01208"/>
    </source>
</evidence>
<comment type="pathway">
    <text evidence="1 6">Pyrimidine metabolism; UMP biosynthesis via de novo pathway; UMP from orotate: step 1/2.</text>
</comment>
<keyword evidence="6" id="KW-0460">Magnesium</keyword>
<evidence type="ECO:0000256" key="1">
    <source>
        <dbReference type="ARBA" id="ARBA00004889"/>
    </source>
</evidence>
<comment type="subunit">
    <text evidence="6">Homodimer.</text>
</comment>
<dbReference type="PANTHER" id="PTHR19278:SF9">
    <property type="entry name" value="URIDINE 5'-MONOPHOSPHATE SYNTHASE"/>
    <property type="match status" value="1"/>
</dbReference>
<dbReference type="NCBIfam" id="TIGR00336">
    <property type="entry name" value="pyrE"/>
    <property type="match status" value="1"/>
</dbReference>
<dbReference type="InterPro" id="IPR029057">
    <property type="entry name" value="PRTase-like"/>
</dbReference>
<evidence type="ECO:0000259" key="7">
    <source>
        <dbReference type="Pfam" id="PF00156"/>
    </source>
</evidence>
<evidence type="ECO:0000256" key="5">
    <source>
        <dbReference type="ARBA" id="ARBA00022975"/>
    </source>
</evidence>
<keyword evidence="4 6" id="KW-0808">Transferase</keyword>
<dbReference type="Proteomes" id="UP000624041">
    <property type="component" value="Unassembled WGS sequence"/>
</dbReference>
<comment type="caution">
    <text evidence="8">The sequence shown here is derived from an EMBL/GenBank/DDBJ whole genome shotgun (WGS) entry which is preliminary data.</text>
</comment>
<dbReference type="GO" id="GO:0019856">
    <property type="term" value="P:pyrimidine nucleobase biosynthetic process"/>
    <property type="evidence" value="ECO:0007669"/>
    <property type="project" value="TreeGrafter"/>
</dbReference>
<feature type="binding site" evidence="6">
    <location>
        <position position="102"/>
    </location>
    <ligand>
        <name>5-phospho-alpha-D-ribose 1-diphosphate</name>
        <dbReference type="ChEBI" id="CHEBI:58017"/>
        <note>ligand shared between dimeric partners</note>
    </ligand>
</feature>
<dbReference type="HAMAP" id="MF_01208">
    <property type="entry name" value="PyrE"/>
    <property type="match status" value="1"/>
</dbReference>
<evidence type="ECO:0000313" key="9">
    <source>
        <dbReference type="Proteomes" id="UP000624041"/>
    </source>
</evidence>
<comment type="function">
    <text evidence="6">Catalyzes the transfer of a ribosyl phosphate group from 5-phosphoribose 1-diphosphate to orotate, leading to the formation of orotidine monophosphate (OMP).</text>
</comment>
<dbReference type="GO" id="GO:0044205">
    <property type="term" value="P:'de novo' UMP biosynthetic process"/>
    <property type="evidence" value="ECO:0007669"/>
    <property type="project" value="UniProtKB-UniRule"/>
</dbReference>
<feature type="binding site" evidence="6">
    <location>
        <position position="126"/>
    </location>
    <ligand>
        <name>orotate</name>
        <dbReference type="ChEBI" id="CHEBI:30839"/>
    </ligand>
</feature>
<dbReference type="CDD" id="cd06223">
    <property type="entry name" value="PRTases_typeI"/>
    <property type="match status" value="1"/>
</dbReference>
<dbReference type="Gene3D" id="3.40.50.2020">
    <property type="match status" value="1"/>
</dbReference>
<dbReference type="EC" id="2.4.2.10" evidence="2 6"/>
<accession>A0A917XQU6</accession>
<comment type="caution">
    <text evidence="6">Lacks conserved residue(s) required for the propagation of feature annotation.</text>
</comment>
<name>A0A917XQU6_9BACI</name>
<feature type="domain" description="Phosphoribosyltransferase" evidence="7">
    <location>
        <begin position="52"/>
        <end position="148"/>
    </location>
</feature>